<keyword evidence="2" id="KW-0560">Oxidoreductase</keyword>
<sequence>MNYGEKSLRLHEAAHGKIEITPTVSVENGEDLSVYYTPGVAAPCLAIAEDEKLASKYTAKPRTVAVVTDGSAILGLGNIGSLSGLPVMEGKAVLFKRFADVDAFPICLATQNPEEIIATVKNIAPGFGGINLEDIAAPACFEVEQRLKEELSIPVFHDDQHGTAIVTCAALLNALKVTGRTPEKPKVVINGAGAAGCAIAEMLSKLGFSQILVCDSKGIISASRPLNPAKEKLLTFTNPLNQSGTLADALSGSDVFIGVSAPNCVTEEMAASMAEDSIIFAMANPNPEIHPDAAKKAGAAVVGTGRSDFPNQINNVLVFPALFRGALDACAEKITEEMCIAAVQALAAVIPEEELSADYIIPDVFNPKVTEYIAAAVSESWQKGVK</sequence>
<feature type="binding site" evidence="5">
    <location>
        <position position="159"/>
    </location>
    <ligand>
        <name>a divalent metal cation</name>
        <dbReference type="ChEBI" id="CHEBI:60240"/>
    </ligand>
</feature>
<dbReference type="InterPro" id="IPR036291">
    <property type="entry name" value="NAD(P)-bd_dom_sf"/>
</dbReference>
<feature type="binding site" evidence="4">
    <location>
        <position position="284"/>
    </location>
    <ligand>
        <name>(S)-malate</name>
        <dbReference type="ChEBI" id="CHEBI:15589"/>
    </ligand>
</feature>
<protein>
    <submittedName>
        <fullName evidence="8">NAD-dependent malic enzyme</fullName>
    </submittedName>
</protein>
<feature type="binding site" evidence="5">
    <location>
        <position position="134"/>
    </location>
    <ligand>
        <name>a divalent metal cation</name>
        <dbReference type="ChEBI" id="CHEBI:60240"/>
    </ligand>
</feature>
<comment type="caution">
    <text evidence="8">The sequence shown here is derived from an EMBL/GenBank/DDBJ whole genome shotgun (WGS) entry which is preliminary data.</text>
</comment>
<dbReference type="InterPro" id="IPR046346">
    <property type="entry name" value="Aminoacid_DH-like_N_sf"/>
</dbReference>
<dbReference type="EMBL" id="QXWK01000015">
    <property type="protein sequence ID" value="NBH61751.1"/>
    <property type="molecule type" value="Genomic_DNA"/>
</dbReference>
<dbReference type="GO" id="GO:0016616">
    <property type="term" value="F:oxidoreductase activity, acting on the CH-OH group of donors, NAD or NADP as acceptor"/>
    <property type="evidence" value="ECO:0007669"/>
    <property type="project" value="InterPro"/>
</dbReference>
<dbReference type="SMART" id="SM00919">
    <property type="entry name" value="Malic_M"/>
    <property type="match status" value="1"/>
</dbReference>
<evidence type="ECO:0000313" key="8">
    <source>
        <dbReference type="EMBL" id="NBH61751.1"/>
    </source>
</evidence>
<feature type="active site" description="Proton acceptor" evidence="3">
    <location>
        <position position="91"/>
    </location>
</feature>
<dbReference type="Pfam" id="PF03949">
    <property type="entry name" value="Malic_M"/>
    <property type="match status" value="1"/>
</dbReference>
<accession>A0A845QL02</accession>
<dbReference type="InterPro" id="IPR051674">
    <property type="entry name" value="Malate_Decarboxylase"/>
</dbReference>
<dbReference type="SMART" id="SM01274">
    <property type="entry name" value="malic"/>
    <property type="match status" value="1"/>
</dbReference>
<dbReference type="Pfam" id="PF00390">
    <property type="entry name" value="malic"/>
    <property type="match status" value="1"/>
</dbReference>
<dbReference type="PIRSF" id="PIRSF000106">
    <property type="entry name" value="ME"/>
    <property type="match status" value="1"/>
</dbReference>
<feature type="domain" description="Malic enzyme N-terminal" evidence="7">
    <location>
        <begin position="15"/>
        <end position="148"/>
    </location>
</feature>
<dbReference type="InterPro" id="IPR001891">
    <property type="entry name" value="Malic_OxRdtase"/>
</dbReference>
<feature type="active site" description="Proton donor" evidence="3">
    <location>
        <position position="36"/>
    </location>
</feature>
<dbReference type="FunFam" id="3.40.50.10380:FF:000003">
    <property type="entry name" value="NADP-dependent malic enzyme"/>
    <property type="match status" value="1"/>
</dbReference>
<evidence type="ECO:0000256" key="2">
    <source>
        <dbReference type="ARBA" id="ARBA00023002"/>
    </source>
</evidence>
<keyword evidence="9" id="KW-1185">Reference proteome</keyword>
<reference evidence="8 9" key="1">
    <citation type="submission" date="2018-08" db="EMBL/GenBank/DDBJ databases">
        <title>Murine metabolic-syndrome-specific gut microbial biobank.</title>
        <authorList>
            <person name="Liu C."/>
        </authorList>
    </citation>
    <scope>NUCLEOTIDE SEQUENCE [LARGE SCALE GENOMIC DNA]</scope>
    <source>
        <strain evidence="8 9">28</strain>
    </source>
</reference>
<evidence type="ECO:0000313" key="9">
    <source>
        <dbReference type="Proteomes" id="UP000446866"/>
    </source>
</evidence>
<dbReference type="RefSeq" id="WP_160202037.1">
    <property type="nucleotide sequence ID" value="NZ_QXWK01000015.1"/>
</dbReference>
<dbReference type="SUPFAM" id="SSF51735">
    <property type="entry name" value="NAD(P)-binding Rossmann-fold domains"/>
    <property type="match status" value="1"/>
</dbReference>
<dbReference type="PANTHER" id="PTHR43237">
    <property type="entry name" value="NADP-DEPENDENT MALIC ENZYME"/>
    <property type="match status" value="1"/>
</dbReference>
<evidence type="ECO:0000256" key="4">
    <source>
        <dbReference type="PIRSR" id="PIRSR000106-2"/>
    </source>
</evidence>
<dbReference type="CDD" id="cd05311">
    <property type="entry name" value="NAD_bind_2_malic_enz"/>
    <property type="match status" value="1"/>
</dbReference>
<dbReference type="Gene3D" id="3.40.50.10380">
    <property type="entry name" value="Malic enzyme, N-terminal domain"/>
    <property type="match status" value="1"/>
</dbReference>
<dbReference type="GO" id="GO:0004470">
    <property type="term" value="F:malic enzyme activity"/>
    <property type="evidence" value="ECO:0007669"/>
    <property type="project" value="InterPro"/>
</dbReference>
<dbReference type="InterPro" id="IPR037062">
    <property type="entry name" value="Malic_N_dom_sf"/>
</dbReference>
<dbReference type="GO" id="GO:0051287">
    <property type="term" value="F:NAD binding"/>
    <property type="evidence" value="ECO:0007669"/>
    <property type="project" value="InterPro"/>
</dbReference>
<dbReference type="SUPFAM" id="SSF53223">
    <property type="entry name" value="Aminoacid dehydrogenase-like, N-terminal domain"/>
    <property type="match status" value="1"/>
</dbReference>
<proteinExistence type="inferred from homology"/>
<evidence type="ECO:0000259" key="6">
    <source>
        <dbReference type="SMART" id="SM00919"/>
    </source>
</evidence>
<dbReference type="InterPro" id="IPR012302">
    <property type="entry name" value="Malic_NAD-bd"/>
</dbReference>
<keyword evidence="5" id="KW-0479">Metal-binding</keyword>
<dbReference type="InterPro" id="IPR012301">
    <property type="entry name" value="Malic_N_dom"/>
</dbReference>
<dbReference type="Gene3D" id="3.40.50.720">
    <property type="entry name" value="NAD(P)-binding Rossmann-like Domain"/>
    <property type="match status" value="1"/>
</dbReference>
<evidence type="ECO:0000256" key="1">
    <source>
        <dbReference type="ARBA" id="ARBA00008785"/>
    </source>
</evidence>
<evidence type="ECO:0000259" key="7">
    <source>
        <dbReference type="SMART" id="SM01274"/>
    </source>
</evidence>
<comment type="similarity">
    <text evidence="1">Belongs to the malic enzymes family.</text>
</comment>
<dbReference type="Proteomes" id="UP000446866">
    <property type="component" value="Unassembled WGS sequence"/>
</dbReference>
<dbReference type="GO" id="GO:0046872">
    <property type="term" value="F:metal ion binding"/>
    <property type="evidence" value="ECO:0007669"/>
    <property type="project" value="UniProtKB-KW"/>
</dbReference>
<comment type="cofactor">
    <cofactor evidence="5">
        <name>Mg(2+)</name>
        <dbReference type="ChEBI" id="CHEBI:18420"/>
    </cofactor>
    <cofactor evidence="5">
        <name>Mn(2+)</name>
        <dbReference type="ChEBI" id="CHEBI:29035"/>
    </cofactor>
    <text evidence="5">Divalent metal cations. Prefers magnesium or manganese.</text>
</comment>
<evidence type="ECO:0000256" key="5">
    <source>
        <dbReference type="PIRSR" id="PIRSR000106-3"/>
    </source>
</evidence>
<dbReference type="InterPro" id="IPR045213">
    <property type="entry name" value="Malic_NAD-bd_bact_type"/>
</dbReference>
<feature type="binding site" evidence="5">
    <location>
        <position position="133"/>
    </location>
    <ligand>
        <name>a divalent metal cation</name>
        <dbReference type="ChEBI" id="CHEBI:60240"/>
    </ligand>
</feature>
<feature type="domain" description="Malic enzyme NAD-binding" evidence="6">
    <location>
        <begin position="160"/>
        <end position="382"/>
    </location>
</feature>
<organism evidence="8 9">
    <name type="scientific">Anaerotruncus colihominis</name>
    <dbReference type="NCBI Taxonomy" id="169435"/>
    <lineage>
        <taxon>Bacteria</taxon>
        <taxon>Bacillati</taxon>
        <taxon>Bacillota</taxon>
        <taxon>Clostridia</taxon>
        <taxon>Eubacteriales</taxon>
        <taxon>Oscillospiraceae</taxon>
        <taxon>Anaerotruncus</taxon>
    </lineage>
</organism>
<name>A0A845QL02_9FIRM</name>
<dbReference type="AlphaFoldDB" id="A0A845QL02"/>
<feature type="binding site" evidence="4">
    <location>
        <position position="314"/>
    </location>
    <ligand>
        <name>(S)-malate</name>
        <dbReference type="ChEBI" id="CHEBI:15589"/>
    </ligand>
</feature>
<dbReference type="PANTHER" id="PTHR43237:SF4">
    <property type="entry name" value="NADP-DEPENDENT MALIC ENZYME"/>
    <property type="match status" value="1"/>
</dbReference>
<gene>
    <name evidence="8" type="ORF">D0435_08815</name>
</gene>
<evidence type="ECO:0000256" key="3">
    <source>
        <dbReference type="PIRSR" id="PIRSR000106-1"/>
    </source>
</evidence>